<sequence>MVCGASLTYLILLISPLPSGPTLPPDSPCPPGASGISVSQDLQVYPAPPLPSGSPPPPCSPVSLHSPGLPGPKVSPGSPGFPVSPGLSEPEVPPGTPLPPGSPGLSEPAAPPDTPSPPGPSGLLVSPGTPVVSYPVRQRQERTFYNSDQVGLLEKVFQRTKYPSYQERVALAEKINVQDHQVQVWFKNRRAKLSRQKLQQSAQPLPRPQGYRALAAPSRRVPPGRVRGPVHGLACSPGFLALPSRAGVFLANRHLSSYSQALADPVWDTQECTMAGSAAGWPQVPDAPDIKSEPELLPCFNEVLAPRDPFREPLGPAKTPEYPSWDDFEDKDKLWPRHY</sequence>
<feature type="compositionally biased region" description="Pro residues" evidence="7">
    <location>
        <begin position="91"/>
        <end position="102"/>
    </location>
</feature>
<evidence type="ECO:0000256" key="7">
    <source>
        <dbReference type="SAM" id="MobiDB-lite"/>
    </source>
</evidence>
<feature type="chain" id="PRO_5033479573" description="Homeobox domain-containing protein" evidence="8">
    <location>
        <begin position="23"/>
        <end position="339"/>
    </location>
</feature>
<dbReference type="Proteomes" id="UP000335636">
    <property type="component" value="Unassembled WGS sequence"/>
</dbReference>
<evidence type="ECO:0000256" key="1">
    <source>
        <dbReference type="ARBA" id="ARBA00004123"/>
    </source>
</evidence>
<feature type="region of interest" description="Disordered" evidence="7">
    <location>
        <begin position="307"/>
        <end position="339"/>
    </location>
</feature>
<evidence type="ECO:0000259" key="9">
    <source>
        <dbReference type="PROSITE" id="PS50071"/>
    </source>
</evidence>
<evidence type="ECO:0000313" key="10">
    <source>
        <dbReference type="EMBL" id="KAF7481933.1"/>
    </source>
</evidence>
<keyword evidence="4 5" id="KW-0539">Nucleus</keyword>
<keyword evidence="3 5" id="KW-0371">Homeobox</keyword>
<name>A0A5E4D4R5_MARMO</name>
<feature type="region of interest" description="Disordered" evidence="7">
    <location>
        <begin position="22"/>
        <end position="130"/>
    </location>
</feature>
<dbReference type="SMART" id="SM00389">
    <property type="entry name" value="HOX"/>
    <property type="match status" value="1"/>
</dbReference>
<feature type="compositionally biased region" description="Basic and acidic residues" evidence="7">
    <location>
        <begin position="330"/>
        <end position="339"/>
    </location>
</feature>
<dbReference type="EMBL" id="WJEC01000663">
    <property type="protein sequence ID" value="KAF7481933.1"/>
    <property type="molecule type" value="Genomic_DNA"/>
</dbReference>
<dbReference type="CDD" id="cd00086">
    <property type="entry name" value="homeodomain"/>
    <property type="match status" value="1"/>
</dbReference>
<feature type="DNA-binding region" description="Homeobox" evidence="5">
    <location>
        <begin position="138"/>
        <end position="197"/>
    </location>
</feature>
<evidence type="ECO:0000256" key="2">
    <source>
        <dbReference type="ARBA" id="ARBA00023125"/>
    </source>
</evidence>
<feature type="domain" description="Homeobox" evidence="9">
    <location>
        <begin position="136"/>
        <end position="196"/>
    </location>
</feature>
<evidence type="ECO:0000256" key="4">
    <source>
        <dbReference type="ARBA" id="ARBA00023242"/>
    </source>
</evidence>
<keyword evidence="12" id="KW-1185">Reference proteome</keyword>
<dbReference type="PANTHER" id="PTHR45793:SF12">
    <property type="entry name" value="TETRAPEPTIDE REPEAT HOMEOBOX 1"/>
    <property type="match status" value="1"/>
</dbReference>
<dbReference type="GO" id="GO:0005634">
    <property type="term" value="C:nucleus"/>
    <property type="evidence" value="ECO:0007669"/>
    <property type="project" value="UniProtKB-SubCell"/>
</dbReference>
<dbReference type="SUPFAM" id="SSF46689">
    <property type="entry name" value="Homeodomain-like"/>
    <property type="match status" value="1"/>
</dbReference>
<proteinExistence type="predicted"/>
<dbReference type="InterPro" id="IPR001356">
    <property type="entry name" value="HD"/>
</dbReference>
<evidence type="ECO:0000256" key="3">
    <source>
        <dbReference type="ARBA" id="ARBA00023155"/>
    </source>
</evidence>
<evidence type="ECO:0000256" key="8">
    <source>
        <dbReference type="SAM" id="SignalP"/>
    </source>
</evidence>
<comment type="subcellular location">
    <subcellularLocation>
        <location evidence="1 5 6">Nucleus</location>
    </subcellularLocation>
</comment>
<feature type="compositionally biased region" description="Pro residues" evidence="7">
    <location>
        <begin position="109"/>
        <end position="120"/>
    </location>
</feature>
<organism evidence="11 12">
    <name type="scientific">Marmota monax</name>
    <name type="common">Woodchuck</name>
    <dbReference type="NCBI Taxonomy" id="9995"/>
    <lineage>
        <taxon>Eukaryota</taxon>
        <taxon>Metazoa</taxon>
        <taxon>Chordata</taxon>
        <taxon>Craniata</taxon>
        <taxon>Vertebrata</taxon>
        <taxon>Euteleostomi</taxon>
        <taxon>Mammalia</taxon>
        <taxon>Eutheria</taxon>
        <taxon>Euarchontoglires</taxon>
        <taxon>Glires</taxon>
        <taxon>Rodentia</taxon>
        <taxon>Sciuromorpha</taxon>
        <taxon>Sciuridae</taxon>
        <taxon>Xerinae</taxon>
        <taxon>Marmotini</taxon>
        <taxon>Marmota</taxon>
    </lineage>
</organism>
<dbReference type="Proteomes" id="UP000662637">
    <property type="component" value="Unassembled WGS sequence"/>
</dbReference>
<feature type="compositionally biased region" description="Pro residues" evidence="7">
    <location>
        <begin position="22"/>
        <end position="31"/>
    </location>
</feature>
<dbReference type="Gene3D" id="1.10.10.60">
    <property type="entry name" value="Homeodomain-like"/>
    <property type="match status" value="1"/>
</dbReference>
<feature type="compositionally biased region" description="Pro residues" evidence="7">
    <location>
        <begin position="46"/>
        <end position="60"/>
    </location>
</feature>
<feature type="compositionally biased region" description="Low complexity" evidence="7">
    <location>
        <begin position="121"/>
        <end position="130"/>
    </location>
</feature>
<keyword evidence="8" id="KW-0732">Signal</keyword>
<protein>
    <recommendedName>
        <fullName evidence="9">Homeobox domain-containing protein</fullName>
    </recommendedName>
</protein>
<feature type="signal peptide" evidence="8">
    <location>
        <begin position="1"/>
        <end position="22"/>
    </location>
</feature>
<dbReference type="PROSITE" id="PS50071">
    <property type="entry name" value="HOMEOBOX_2"/>
    <property type="match status" value="1"/>
</dbReference>
<feature type="compositionally biased region" description="Low complexity" evidence="7">
    <location>
        <begin position="61"/>
        <end position="90"/>
    </location>
</feature>
<evidence type="ECO:0000256" key="6">
    <source>
        <dbReference type="RuleBase" id="RU000682"/>
    </source>
</evidence>
<evidence type="ECO:0000313" key="11">
    <source>
        <dbReference type="EMBL" id="VTJ87969.1"/>
    </source>
</evidence>
<dbReference type="GO" id="GO:0000981">
    <property type="term" value="F:DNA-binding transcription factor activity, RNA polymerase II-specific"/>
    <property type="evidence" value="ECO:0007669"/>
    <property type="project" value="TreeGrafter"/>
</dbReference>
<dbReference type="AlphaFoldDB" id="A0A5E4D4R5"/>
<keyword evidence="2 5" id="KW-0238">DNA-binding</keyword>
<reference evidence="11 12" key="1">
    <citation type="submission" date="2019-04" db="EMBL/GenBank/DDBJ databases">
        <authorList>
            <person name="Alioto T."/>
            <person name="Alioto T."/>
        </authorList>
    </citation>
    <scope>NUCLEOTIDE SEQUENCE [LARGE SCALE GENOMIC DNA]</scope>
</reference>
<evidence type="ECO:0000313" key="12">
    <source>
        <dbReference type="Proteomes" id="UP000335636"/>
    </source>
</evidence>
<dbReference type="InterPro" id="IPR009057">
    <property type="entry name" value="Homeodomain-like_sf"/>
</dbReference>
<dbReference type="Pfam" id="PF00046">
    <property type="entry name" value="Homeodomain"/>
    <property type="match status" value="1"/>
</dbReference>
<gene>
    <name evidence="10" type="ORF">GHT09_006874</name>
    <name evidence="11" type="ORF">MONAX_5E030205</name>
</gene>
<evidence type="ECO:0000256" key="5">
    <source>
        <dbReference type="PROSITE-ProRule" id="PRU00108"/>
    </source>
</evidence>
<dbReference type="EMBL" id="CABDUW010002772">
    <property type="protein sequence ID" value="VTJ87969.1"/>
    <property type="molecule type" value="Genomic_DNA"/>
</dbReference>
<dbReference type="GO" id="GO:0000978">
    <property type="term" value="F:RNA polymerase II cis-regulatory region sequence-specific DNA binding"/>
    <property type="evidence" value="ECO:0007669"/>
    <property type="project" value="TreeGrafter"/>
</dbReference>
<reference evidence="10" key="2">
    <citation type="submission" date="2020-08" db="EMBL/GenBank/DDBJ databases">
        <authorList>
            <person name="Shumante A."/>
            <person name="Zimin A.V."/>
            <person name="Puiu D."/>
            <person name="Salzberg S.L."/>
        </authorList>
    </citation>
    <scope>NUCLEOTIDE SEQUENCE</scope>
    <source>
        <strain evidence="10">WC2-LM</strain>
        <tissue evidence="10">Liver</tissue>
    </source>
</reference>
<dbReference type="PANTHER" id="PTHR45793">
    <property type="entry name" value="HOMEOBOX PROTEIN"/>
    <property type="match status" value="1"/>
</dbReference>
<accession>A0A5E4D4R5</accession>